<evidence type="ECO:0000313" key="2">
    <source>
        <dbReference type="EMBL" id="EDQ49356.1"/>
    </source>
</evidence>
<proteinExistence type="predicted"/>
<sequence>MAMQTLQGVVPLSHRQNSQDNCCMEPQKLPIQGINLISAIPIENLLSKLHLPTLVVIRGGARTTLLGPREEEVEDVKSPSSSEESLQFQELNKTAKETTKETKGKKSKVNNPADLYDLWKDLACVKEVATIPRQSKKFGESRRIEEKELNWLNSKENYNTVEIEVEIADKFISSTIVDDGSNVNIMLLSTMLNLRLQVTHRSIFNLKTAD</sequence>
<evidence type="ECO:0000256" key="1">
    <source>
        <dbReference type="SAM" id="MobiDB-lite"/>
    </source>
</evidence>
<feature type="region of interest" description="Disordered" evidence="1">
    <location>
        <begin position="68"/>
        <end position="108"/>
    </location>
</feature>
<gene>
    <name evidence="2" type="ORF">PHYPADRAFT_102052</name>
</gene>
<organism>
    <name type="scientific">Physcomitrium patens</name>
    <name type="common">Spreading-leaved earth moss</name>
    <name type="synonym">Physcomitrella patens</name>
    <dbReference type="NCBI Taxonomy" id="3218"/>
    <lineage>
        <taxon>Eukaryota</taxon>
        <taxon>Viridiplantae</taxon>
        <taxon>Streptophyta</taxon>
        <taxon>Embryophyta</taxon>
        <taxon>Bryophyta</taxon>
        <taxon>Bryophytina</taxon>
        <taxon>Bryopsida</taxon>
        <taxon>Funariidae</taxon>
        <taxon>Funariales</taxon>
        <taxon>Funariaceae</taxon>
        <taxon>Physcomitrium</taxon>
    </lineage>
</organism>
<feature type="compositionally biased region" description="Basic and acidic residues" evidence="1">
    <location>
        <begin position="93"/>
        <end position="104"/>
    </location>
</feature>
<dbReference type="AlphaFoldDB" id="A9U4P6"/>
<dbReference type="EMBL" id="DS545398">
    <property type="protein sequence ID" value="EDQ49356.1"/>
    <property type="molecule type" value="Genomic_DNA"/>
</dbReference>
<name>A9U4P6_PHYPA</name>
<accession>A9U4P6</accession>
<reference evidence="2" key="1">
    <citation type="journal article" date="2008" name="Science">
        <title>The Physcomitrella genome reveals evolutionary insights into the conquest of land by plants.</title>
        <authorList>
            <person name="Rensing S."/>
            <person name="Lang D."/>
            <person name="Zimmer A."/>
            <person name="Terry A."/>
            <person name="Salamov A."/>
            <person name="Shapiro H."/>
            <person name="Nishiyama T."/>
            <person name="Perroud P.-F."/>
            <person name="Lindquist E."/>
            <person name="Kamisugi Y."/>
            <person name="Tanahashi T."/>
            <person name="Sakakibara K."/>
            <person name="Fujita T."/>
            <person name="Oishi K."/>
            <person name="Shin-I T."/>
            <person name="Kuroki Y."/>
            <person name="Toyoda A."/>
            <person name="Suzuki Y."/>
            <person name="Hashimoto A."/>
            <person name="Yamaguchi K."/>
            <person name="Sugano A."/>
            <person name="Kohara Y."/>
            <person name="Fujiyama A."/>
            <person name="Anterola A."/>
            <person name="Aoki S."/>
            <person name="Ashton N."/>
            <person name="Barbazuk W.B."/>
            <person name="Barker E."/>
            <person name="Bennetzen J."/>
            <person name="Bezanilla M."/>
            <person name="Blankenship R."/>
            <person name="Cho S.H."/>
            <person name="Dutcher S."/>
            <person name="Estelle M."/>
            <person name="Fawcett J.A."/>
            <person name="Gundlach H."/>
            <person name="Hanada K."/>
            <person name="Heyl A."/>
            <person name="Hicks K.A."/>
            <person name="Hugh J."/>
            <person name="Lohr M."/>
            <person name="Mayer K."/>
            <person name="Melkozernov A."/>
            <person name="Murata T."/>
            <person name="Nelson D."/>
            <person name="Pils B."/>
            <person name="Prigge M."/>
            <person name="Reiss B."/>
            <person name="Renner T."/>
            <person name="Rombauts S."/>
            <person name="Rushton P."/>
            <person name="Sanderfoot A."/>
            <person name="Schween G."/>
            <person name="Shiu S.-H."/>
            <person name="Stueber K."/>
            <person name="Theodoulou F.L."/>
            <person name="Tu H."/>
            <person name="Van de Peer Y."/>
            <person name="Verrier P.J."/>
            <person name="Waters E."/>
            <person name="Wood A."/>
            <person name="Yang L."/>
            <person name="Cove D."/>
            <person name="Cuming A."/>
            <person name="Hasebe M."/>
            <person name="Lucas S."/>
            <person name="Mishler D.B."/>
            <person name="Reski R."/>
            <person name="Grigoriev I."/>
            <person name="Quatrano R.S."/>
            <person name="Boore J.L."/>
        </authorList>
    </citation>
    <scope>NUCLEOTIDE SEQUENCE [LARGE SCALE GENOMIC DNA]</scope>
</reference>
<protein>
    <submittedName>
        <fullName evidence="2">Predicted protein</fullName>
    </submittedName>
</protein>